<name>A0A5B0GKX0_9BURK</name>
<dbReference type="AlphaFoldDB" id="A0A5B0GKX0"/>
<comment type="caution">
    <text evidence="2">The sequence shown here is derived from an EMBL/GenBank/DDBJ whole genome shotgun (WGS) entry which is preliminary data.</text>
</comment>
<keyword evidence="2" id="KW-0489">Methyltransferase</keyword>
<protein>
    <submittedName>
        <fullName evidence="2">Class I SAM-dependent methyltransferase</fullName>
    </submittedName>
</protein>
<keyword evidence="2" id="KW-0808">Transferase</keyword>
<dbReference type="Proteomes" id="UP000325273">
    <property type="component" value="Unassembled WGS sequence"/>
</dbReference>
<keyword evidence="3" id="KW-1185">Reference proteome</keyword>
<evidence type="ECO:0000313" key="3">
    <source>
        <dbReference type="Proteomes" id="UP000325273"/>
    </source>
</evidence>
<evidence type="ECO:0000259" key="1">
    <source>
        <dbReference type="Pfam" id="PF08241"/>
    </source>
</evidence>
<dbReference type="GO" id="GO:0008757">
    <property type="term" value="F:S-adenosylmethionine-dependent methyltransferase activity"/>
    <property type="evidence" value="ECO:0007669"/>
    <property type="project" value="InterPro"/>
</dbReference>
<dbReference type="SUPFAM" id="SSF53335">
    <property type="entry name" value="S-adenosyl-L-methionine-dependent methyltransferases"/>
    <property type="match status" value="1"/>
</dbReference>
<dbReference type="Pfam" id="PF08241">
    <property type="entry name" value="Methyltransf_11"/>
    <property type="match status" value="1"/>
</dbReference>
<dbReference type="InterPro" id="IPR013216">
    <property type="entry name" value="Methyltransf_11"/>
</dbReference>
<organism evidence="2 3">
    <name type="scientific">Paraburkholderia panacisoli</name>
    <dbReference type="NCBI Taxonomy" id="2603818"/>
    <lineage>
        <taxon>Bacteria</taxon>
        <taxon>Pseudomonadati</taxon>
        <taxon>Pseudomonadota</taxon>
        <taxon>Betaproteobacteria</taxon>
        <taxon>Burkholderiales</taxon>
        <taxon>Burkholderiaceae</taxon>
        <taxon>Paraburkholderia</taxon>
    </lineage>
</organism>
<accession>A0A5B0GKX0</accession>
<dbReference type="GO" id="GO:0032259">
    <property type="term" value="P:methylation"/>
    <property type="evidence" value="ECO:0007669"/>
    <property type="project" value="UniProtKB-KW"/>
</dbReference>
<proteinExistence type="predicted"/>
<dbReference type="InterPro" id="IPR029063">
    <property type="entry name" value="SAM-dependent_MTases_sf"/>
</dbReference>
<feature type="domain" description="Methyltransferase type 11" evidence="1">
    <location>
        <begin position="123"/>
        <end position="172"/>
    </location>
</feature>
<sequence>MGLFLNAGLREFAGRNVAATTKDEPIEPAEQFRNSGYCHCCRSDTEFVAYSAWLRDSYVCGKCMSLPRQRHLQSILDIFFRGWEGKTVHESSPSNQILSRYCENYSSSQFLPGVALGTVVDGVRCESIEDLTFEDESIDIFVTQDVLEHVFHPGRAVREIMRVLKPGGAHIFTAPKHKGMLKSVRRAHLREDGTVEYILKPEYHGNPVGDGRALVTFDYGYDFEDLLSEWSQRPVQVFHTKDHSKGIDAEFNEVFVIRK</sequence>
<dbReference type="Gene3D" id="3.40.50.150">
    <property type="entry name" value="Vaccinia Virus protein VP39"/>
    <property type="match status" value="1"/>
</dbReference>
<gene>
    <name evidence="2" type="ORF">FVF58_37160</name>
</gene>
<dbReference type="EMBL" id="VTUZ01000037">
    <property type="protein sequence ID" value="KAA1002559.1"/>
    <property type="molecule type" value="Genomic_DNA"/>
</dbReference>
<evidence type="ECO:0000313" key="2">
    <source>
        <dbReference type="EMBL" id="KAA1002559.1"/>
    </source>
</evidence>
<reference evidence="2 3" key="1">
    <citation type="submission" date="2019-08" db="EMBL/GenBank/DDBJ databases">
        <title>Paraburkholderia sp. DCY113.</title>
        <authorList>
            <person name="Kang J."/>
        </authorList>
    </citation>
    <scope>NUCLEOTIDE SEQUENCE [LARGE SCALE GENOMIC DNA]</scope>
    <source>
        <strain evidence="2 3">DCY113</strain>
    </source>
</reference>